<name>A0ABW5MDH9_9BACT</name>
<protein>
    <submittedName>
        <fullName evidence="3">DUF4038 domain-containing protein</fullName>
    </submittedName>
</protein>
<evidence type="ECO:0000313" key="4">
    <source>
        <dbReference type="Proteomes" id="UP001597469"/>
    </source>
</evidence>
<dbReference type="PANTHER" id="PTHR37836">
    <property type="entry name" value="LMO1036 PROTEIN"/>
    <property type="match status" value="1"/>
</dbReference>
<dbReference type="SUPFAM" id="SSF51445">
    <property type="entry name" value="(Trans)glycosidases"/>
    <property type="match status" value="1"/>
</dbReference>
<organism evidence="3 4">
    <name type="scientific">Spirosoma soli</name>
    <dbReference type="NCBI Taxonomy" id="1770529"/>
    <lineage>
        <taxon>Bacteria</taxon>
        <taxon>Pseudomonadati</taxon>
        <taxon>Bacteroidota</taxon>
        <taxon>Cytophagia</taxon>
        <taxon>Cytophagales</taxon>
        <taxon>Cytophagaceae</taxon>
        <taxon>Spirosoma</taxon>
    </lineage>
</organism>
<dbReference type="InterPro" id="IPR032260">
    <property type="entry name" value="DUF5060"/>
</dbReference>
<dbReference type="InterPro" id="IPR025277">
    <property type="entry name" value="Apiosidase-like_cat_dom"/>
</dbReference>
<dbReference type="EMBL" id="JBHULN010000031">
    <property type="protein sequence ID" value="MFD2574546.1"/>
    <property type="molecule type" value="Genomic_DNA"/>
</dbReference>
<gene>
    <name evidence="3" type="ORF">ACFSUS_28195</name>
</gene>
<accession>A0ABW5MDH9</accession>
<feature type="domain" description="DUF5060" evidence="2">
    <location>
        <begin position="50"/>
        <end position="118"/>
    </location>
</feature>
<evidence type="ECO:0000259" key="2">
    <source>
        <dbReference type="Pfam" id="PF16586"/>
    </source>
</evidence>
<dbReference type="Gene3D" id="3.20.20.80">
    <property type="entry name" value="Glycosidases"/>
    <property type="match status" value="1"/>
</dbReference>
<feature type="domain" description="Apiosidase-like catalytic" evidence="1">
    <location>
        <begin position="153"/>
        <end position="438"/>
    </location>
</feature>
<dbReference type="Pfam" id="PF16586">
    <property type="entry name" value="DUF5060"/>
    <property type="match status" value="1"/>
</dbReference>
<reference evidence="4" key="1">
    <citation type="journal article" date="2019" name="Int. J. Syst. Evol. Microbiol.">
        <title>The Global Catalogue of Microorganisms (GCM) 10K type strain sequencing project: providing services to taxonomists for standard genome sequencing and annotation.</title>
        <authorList>
            <consortium name="The Broad Institute Genomics Platform"/>
            <consortium name="The Broad Institute Genome Sequencing Center for Infectious Disease"/>
            <person name="Wu L."/>
            <person name="Ma J."/>
        </authorList>
    </citation>
    <scope>NUCLEOTIDE SEQUENCE [LARGE SCALE GENOMIC DNA]</scope>
    <source>
        <strain evidence="4">KCTC 42805</strain>
    </source>
</reference>
<keyword evidence="4" id="KW-1185">Reference proteome</keyword>
<dbReference type="Proteomes" id="UP001597469">
    <property type="component" value="Unassembled WGS sequence"/>
</dbReference>
<dbReference type="Gene3D" id="2.60.40.10">
    <property type="entry name" value="Immunoglobulins"/>
    <property type="match status" value="1"/>
</dbReference>
<evidence type="ECO:0000313" key="3">
    <source>
        <dbReference type="EMBL" id="MFD2574546.1"/>
    </source>
</evidence>
<evidence type="ECO:0000259" key="1">
    <source>
        <dbReference type="Pfam" id="PF13204"/>
    </source>
</evidence>
<proteinExistence type="predicted"/>
<comment type="caution">
    <text evidence="3">The sequence shown here is derived from an EMBL/GenBank/DDBJ whole genome shotgun (WGS) entry which is preliminary data.</text>
</comment>
<sequence length="574" mass="65584">MTRTKLLQVDSIDHYLFRFTVKTVTLVIAWASVTASAQSIRFQLPTAPISQFDVWESSVTSKKSLTDNPFVGASLHAIFVVGTDTIPVEGFCDSPDGRLFRLRFMPLRAGQYSYVLSFSVAKGKPQLTRGQFTVAASTRPGPLRVDSQHPWHFVREGSGEHFFWNSTTTYWLMGWKDERIIQQALDRLARLRINRIRVAINARQDDGKRWAEPLVKASEQFTFKLNPWVARQPDDLDNPGFDVTRFNVAHWQKLDRLVQYARQKGIIVSLIFYVDGLEHGCDPFKKATMGNADEQRYYRYAAARYSAYDNIMWDIANEYHLFRNEAWVEKMGTLLKQADPAKHLISVHGKADFPFRKSPWVDVVLYQSWDECGGYQFMTDCRQKQMEAGRIMPQVNEEYGYEDHYPVWGCGPTATKVPNGRSADNRRRLAWEIYMAGGYQSTGERANEGTGAGHDTGGGWINGRGDSTMTMLTGYGYIMDSFQQVTYWQMEPHNELTNYGNLCLAEPGQQYLVYSRLTDCRVALPRTSGTYSVLMLNPRTGEQHPLPDCDASANGAWQYPKSLVDDWVFILKKK</sequence>
<dbReference type="PANTHER" id="PTHR37836:SF2">
    <property type="entry name" value="DUF4038 DOMAIN-CONTAINING PROTEIN"/>
    <property type="match status" value="1"/>
</dbReference>
<dbReference type="InterPro" id="IPR017853">
    <property type="entry name" value="GH"/>
</dbReference>
<dbReference type="InterPro" id="IPR013783">
    <property type="entry name" value="Ig-like_fold"/>
</dbReference>
<dbReference type="Pfam" id="PF13204">
    <property type="entry name" value="Apiosidase"/>
    <property type="match status" value="1"/>
</dbReference>
<dbReference type="RefSeq" id="WP_381528419.1">
    <property type="nucleotide sequence ID" value="NZ_JBHULN010000031.1"/>
</dbReference>